<dbReference type="Proteomes" id="UP000738349">
    <property type="component" value="Unassembled WGS sequence"/>
</dbReference>
<comment type="caution">
    <text evidence="2">The sequence shown here is derived from an EMBL/GenBank/DDBJ whole genome shotgun (WGS) entry which is preliminary data.</text>
</comment>
<name>A0A9P9EVX0_9HYPO</name>
<accession>A0A9P9EVX0</accession>
<dbReference type="EMBL" id="JAGMUV010000008">
    <property type="protein sequence ID" value="KAH7146247.1"/>
    <property type="molecule type" value="Genomic_DNA"/>
</dbReference>
<reference evidence="2" key="1">
    <citation type="journal article" date="2021" name="Nat. Commun.">
        <title>Genetic determinants of endophytism in the Arabidopsis root mycobiome.</title>
        <authorList>
            <person name="Mesny F."/>
            <person name="Miyauchi S."/>
            <person name="Thiergart T."/>
            <person name="Pickel B."/>
            <person name="Atanasova L."/>
            <person name="Karlsson M."/>
            <person name="Huettel B."/>
            <person name="Barry K.W."/>
            <person name="Haridas S."/>
            <person name="Chen C."/>
            <person name="Bauer D."/>
            <person name="Andreopoulos W."/>
            <person name="Pangilinan J."/>
            <person name="LaButti K."/>
            <person name="Riley R."/>
            <person name="Lipzen A."/>
            <person name="Clum A."/>
            <person name="Drula E."/>
            <person name="Henrissat B."/>
            <person name="Kohler A."/>
            <person name="Grigoriev I.V."/>
            <person name="Martin F.M."/>
            <person name="Hacquard S."/>
        </authorList>
    </citation>
    <scope>NUCLEOTIDE SEQUENCE</scope>
    <source>
        <strain evidence="2">MPI-CAGE-AT-0147</strain>
    </source>
</reference>
<keyword evidence="3" id="KW-1185">Reference proteome</keyword>
<organism evidence="2 3">
    <name type="scientific">Dactylonectria macrodidyma</name>
    <dbReference type="NCBI Taxonomy" id="307937"/>
    <lineage>
        <taxon>Eukaryota</taxon>
        <taxon>Fungi</taxon>
        <taxon>Dikarya</taxon>
        <taxon>Ascomycota</taxon>
        <taxon>Pezizomycotina</taxon>
        <taxon>Sordariomycetes</taxon>
        <taxon>Hypocreomycetidae</taxon>
        <taxon>Hypocreales</taxon>
        <taxon>Nectriaceae</taxon>
        <taxon>Dactylonectria</taxon>
    </lineage>
</organism>
<proteinExistence type="predicted"/>
<evidence type="ECO:0000256" key="1">
    <source>
        <dbReference type="SAM" id="MobiDB-lite"/>
    </source>
</evidence>
<sequence>MVRSARKRLPPGFKVIPLASRLPYLRHNVIFEDHTGTSALMSWTSSAKQSNLPHLSSWVFYMVHPDVPRDFDGCVFQDGLENDRIIPIGGPSRYEFFFLPGATAEECVTHYRGELEARGTIWRQIRKSEIAMKKKNRYDGGAGADDLIKGGSNGPIEESASGGEAQDGDAGDQLPGLVWPDHDDDCYFINYRGWLFMYTDSNIQWSPEYEDRQVTVVKFDPIPIEWEEGEVVRWDPMEHPIHSEQMNARGRKGYEEGLVSWMGNRKSTHWDEEAGGATCRAVELGWKSW</sequence>
<evidence type="ECO:0000313" key="3">
    <source>
        <dbReference type="Proteomes" id="UP000738349"/>
    </source>
</evidence>
<dbReference type="AlphaFoldDB" id="A0A9P9EVX0"/>
<dbReference type="OrthoDB" id="5402033at2759"/>
<protein>
    <submittedName>
        <fullName evidence="2">Uncharacterized protein</fullName>
    </submittedName>
</protein>
<evidence type="ECO:0000313" key="2">
    <source>
        <dbReference type="EMBL" id="KAH7146247.1"/>
    </source>
</evidence>
<feature type="region of interest" description="Disordered" evidence="1">
    <location>
        <begin position="143"/>
        <end position="175"/>
    </location>
</feature>
<gene>
    <name evidence="2" type="ORF">EDB81DRAFT_794736</name>
</gene>